<dbReference type="Proteomes" id="UP001164746">
    <property type="component" value="Chromosome 15"/>
</dbReference>
<protein>
    <submittedName>
        <fullName evidence="2">ASL1-like protein</fullName>
    </submittedName>
</protein>
<evidence type="ECO:0000313" key="2">
    <source>
        <dbReference type="EMBL" id="WAR27947.1"/>
    </source>
</evidence>
<dbReference type="PANTHER" id="PTHR34154:SF3">
    <property type="entry name" value="ALKALI-SENSITIVE LINKAGE PROTEIN 1"/>
    <property type="match status" value="1"/>
</dbReference>
<feature type="domain" description="Asl1-like glycosyl hydrolase catalytic" evidence="1">
    <location>
        <begin position="19"/>
        <end position="179"/>
    </location>
</feature>
<dbReference type="Pfam" id="PF11790">
    <property type="entry name" value="Glyco_hydro_cc"/>
    <property type="match status" value="1"/>
</dbReference>
<accession>A0ABY7G216</accession>
<evidence type="ECO:0000313" key="3">
    <source>
        <dbReference type="Proteomes" id="UP001164746"/>
    </source>
</evidence>
<dbReference type="PANTHER" id="PTHR34154">
    <property type="entry name" value="ALKALI-SENSITIVE LINKAGE PROTEIN 1"/>
    <property type="match status" value="1"/>
</dbReference>
<dbReference type="InterPro" id="IPR053183">
    <property type="entry name" value="ASL1"/>
</dbReference>
<dbReference type="Gene3D" id="3.20.20.80">
    <property type="entry name" value="Glycosidases"/>
    <property type="match status" value="1"/>
</dbReference>
<name>A0ABY7G216_MYAAR</name>
<sequence length="179" mass="20973">MARLYDWHKNLTFFTENVVNNCPGYNVQMPEYVPMIWRKWTLGVDPGIPAGTKYILAYNEPDRADQANLTPQQAAEFWPNIEQLVNGTDIKLDPVPASSDFVWLDQFFENCSNCKVDYLAAHFYSCNENDILGYINRLSRRYKNRKVWLTEFACPTAEYSETFMANMLKRLEKNTNVFR</sequence>
<reference evidence="2" key="1">
    <citation type="submission" date="2022-11" db="EMBL/GenBank/DDBJ databases">
        <title>Centuries of genome instability and evolution in soft-shell clam transmissible cancer (bioRxiv).</title>
        <authorList>
            <person name="Hart S.F.M."/>
            <person name="Yonemitsu M.A."/>
            <person name="Giersch R.M."/>
            <person name="Beal B.F."/>
            <person name="Arriagada G."/>
            <person name="Davis B.W."/>
            <person name="Ostrander E.A."/>
            <person name="Goff S.P."/>
            <person name="Metzger M.J."/>
        </authorList>
    </citation>
    <scope>NUCLEOTIDE SEQUENCE</scope>
    <source>
        <strain evidence="2">MELC-2E11</strain>
        <tissue evidence="2">Siphon/mantle</tissue>
    </source>
</reference>
<dbReference type="SUPFAM" id="SSF51445">
    <property type="entry name" value="(Trans)glycosidases"/>
    <property type="match status" value="1"/>
</dbReference>
<keyword evidence="3" id="KW-1185">Reference proteome</keyword>
<proteinExistence type="predicted"/>
<gene>
    <name evidence="2" type="ORF">MAR_013651</name>
</gene>
<organism evidence="2 3">
    <name type="scientific">Mya arenaria</name>
    <name type="common">Soft-shell clam</name>
    <dbReference type="NCBI Taxonomy" id="6604"/>
    <lineage>
        <taxon>Eukaryota</taxon>
        <taxon>Metazoa</taxon>
        <taxon>Spiralia</taxon>
        <taxon>Lophotrochozoa</taxon>
        <taxon>Mollusca</taxon>
        <taxon>Bivalvia</taxon>
        <taxon>Autobranchia</taxon>
        <taxon>Heteroconchia</taxon>
        <taxon>Euheterodonta</taxon>
        <taxon>Imparidentia</taxon>
        <taxon>Neoheterodontei</taxon>
        <taxon>Myida</taxon>
        <taxon>Myoidea</taxon>
        <taxon>Myidae</taxon>
        <taxon>Mya</taxon>
    </lineage>
</organism>
<dbReference type="InterPro" id="IPR024655">
    <property type="entry name" value="Asl1_glyco_hydro_catalytic"/>
</dbReference>
<evidence type="ECO:0000259" key="1">
    <source>
        <dbReference type="Pfam" id="PF11790"/>
    </source>
</evidence>
<dbReference type="InterPro" id="IPR017853">
    <property type="entry name" value="GH"/>
</dbReference>
<dbReference type="EMBL" id="CP111026">
    <property type="protein sequence ID" value="WAR27947.1"/>
    <property type="molecule type" value="Genomic_DNA"/>
</dbReference>